<evidence type="ECO:0000256" key="1">
    <source>
        <dbReference type="SAM" id="MobiDB-lite"/>
    </source>
</evidence>
<proteinExistence type="predicted"/>
<protein>
    <submittedName>
        <fullName evidence="2">Uncharacterized protein</fullName>
    </submittedName>
</protein>
<reference evidence="2" key="1">
    <citation type="journal article" date="2020" name="Stud. Mycol.">
        <title>101 Dothideomycetes genomes: a test case for predicting lifestyles and emergence of pathogens.</title>
        <authorList>
            <person name="Haridas S."/>
            <person name="Albert R."/>
            <person name="Binder M."/>
            <person name="Bloem J."/>
            <person name="Labutti K."/>
            <person name="Salamov A."/>
            <person name="Andreopoulos B."/>
            <person name="Baker S."/>
            <person name="Barry K."/>
            <person name="Bills G."/>
            <person name="Bluhm B."/>
            <person name="Cannon C."/>
            <person name="Castanera R."/>
            <person name="Culley D."/>
            <person name="Daum C."/>
            <person name="Ezra D."/>
            <person name="Gonzalez J."/>
            <person name="Henrissat B."/>
            <person name="Kuo A."/>
            <person name="Liang C."/>
            <person name="Lipzen A."/>
            <person name="Lutzoni F."/>
            <person name="Magnuson J."/>
            <person name="Mondo S."/>
            <person name="Nolan M."/>
            <person name="Ohm R."/>
            <person name="Pangilinan J."/>
            <person name="Park H.-J."/>
            <person name="Ramirez L."/>
            <person name="Alfaro M."/>
            <person name="Sun H."/>
            <person name="Tritt A."/>
            <person name="Yoshinaga Y."/>
            <person name="Zwiers L.-H."/>
            <person name="Turgeon B."/>
            <person name="Goodwin S."/>
            <person name="Spatafora J."/>
            <person name="Crous P."/>
            <person name="Grigoriev I."/>
        </authorList>
    </citation>
    <scope>NUCLEOTIDE SEQUENCE</scope>
    <source>
        <strain evidence="2">CBS 690.94</strain>
    </source>
</reference>
<organism evidence="2 3">
    <name type="scientific">Karstenula rhodostoma CBS 690.94</name>
    <dbReference type="NCBI Taxonomy" id="1392251"/>
    <lineage>
        <taxon>Eukaryota</taxon>
        <taxon>Fungi</taxon>
        <taxon>Dikarya</taxon>
        <taxon>Ascomycota</taxon>
        <taxon>Pezizomycotina</taxon>
        <taxon>Dothideomycetes</taxon>
        <taxon>Pleosporomycetidae</taxon>
        <taxon>Pleosporales</taxon>
        <taxon>Massarineae</taxon>
        <taxon>Didymosphaeriaceae</taxon>
        <taxon>Karstenula</taxon>
    </lineage>
</organism>
<dbReference type="AlphaFoldDB" id="A0A9P4PNM4"/>
<evidence type="ECO:0000313" key="2">
    <source>
        <dbReference type="EMBL" id="KAF2446204.1"/>
    </source>
</evidence>
<dbReference type="OrthoDB" id="10573448at2759"/>
<sequence>MKHLSGLLTVGSSVFGYQTSHIWASPSHMRAASRRISACCTRDATQGSAWSGILQDLKSILAITSRSAWTYSRTPAPIRLRHTSATSTNTHWPLLLDYSSTLLLLAACSKTHGGAFRQASPSPIRLTRLHNNNHSKEELSLHPATPPTPTPPPSNATRTPGFTVAHPYS</sequence>
<keyword evidence="3" id="KW-1185">Reference proteome</keyword>
<gene>
    <name evidence="2" type="ORF">P171DRAFT_254370</name>
</gene>
<name>A0A9P4PNM4_9PLEO</name>
<dbReference type="Proteomes" id="UP000799764">
    <property type="component" value="Unassembled WGS sequence"/>
</dbReference>
<evidence type="ECO:0000313" key="3">
    <source>
        <dbReference type="Proteomes" id="UP000799764"/>
    </source>
</evidence>
<feature type="compositionally biased region" description="Pro residues" evidence="1">
    <location>
        <begin position="144"/>
        <end position="154"/>
    </location>
</feature>
<feature type="region of interest" description="Disordered" evidence="1">
    <location>
        <begin position="135"/>
        <end position="169"/>
    </location>
</feature>
<dbReference type="EMBL" id="MU001498">
    <property type="protein sequence ID" value="KAF2446204.1"/>
    <property type="molecule type" value="Genomic_DNA"/>
</dbReference>
<comment type="caution">
    <text evidence="2">The sequence shown here is derived from an EMBL/GenBank/DDBJ whole genome shotgun (WGS) entry which is preliminary data.</text>
</comment>
<accession>A0A9P4PNM4</accession>